<accession>A0A3P6A1X7</accession>
<protein>
    <submittedName>
        <fullName evidence="1">Uncharacterized protein</fullName>
    </submittedName>
</protein>
<name>A0A3P6A1X7_BRAOL</name>
<dbReference type="EMBL" id="LR031872">
    <property type="protein sequence ID" value="VDC87396.1"/>
    <property type="molecule type" value="Genomic_DNA"/>
</dbReference>
<proteinExistence type="predicted"/>
<evidence type="ECO:0000313" key="1">
    <source>
        <dbReference type="EMBL" id="VDC87396.1"/>
    </source>
</evidence>
<dbReference type="AlphaFoldDB" id="A0A3P6A1X7"/>
<organism evidence="1">
    <name type="scientific">Brassica oleracea</name>
    <name type="common">Wild cabbage</name>
    <dbReference type="NCBI Taxonomy" id="3712"/>
    <lineage>
        <taxon>Eukaryota</taxon>
        <taxon>Viridiplantae</taxon>
        <taxon>Streptophyta</taxon>
        <taxon>Embryophyta</taxon>
        <taxon>Tracheophyta</taxon>
        <taxon>Spermatophyta</taxon>
        <taxon>Magnoliopsida</taxon>
        <taxon>eudicotyledons</taxon>
        <taxon>Gunneridae</taxon>
        <taxon>Pentapetalae</taxon>
        <taxon>rosids</taxon>
        <taxon>malvids</taxon>
        <taxon>Brassicales</taxon>
        <taxon>Brassicaceae</taxon>
        <taxon>Brassiceae</taxon>
        <taxon>Brassica</taxon>
    </lineage>
</organism>
<reference evidence="1" key="1">
    <citation type="submission" date="2018-11" db="EMBL/GenBank/DDBJ databases">
        <authorList>
            <consortium name="Genoscope - CEA"/>
            <person name="William W."/>
        </authorList>
    </citation>
    <scope>NUCLEOTIDE SEQUENCE</scope>
</reference>
<gene>
    <name evidence="1" type="ORF">BOLC3T13824H</name>
</gene>
<sequence length="111" mass="13421">MCNIQHLLKLSFGSYWFGYKCFKQWTSLFFILCVIRLEKINCLFILVTEIMKVGRCLQELTKLIYNYGHRQLHRPTWNMCSTNLQQHLLLLFNFNFSLHIFANRNNRNQAK</sequence>